<keyword evidence="2" id="KW-1185">Reference proteome</keyword>
<proteinExistence type="predicted"/>
<evidence type="ECO:0000313" key="1">
    <source>
        <dbReference type="EMBL" id="GET38540.1"/>
    </source>
</evidence>
<dbReference type="EMBL" id="BLAY01000047">
    <property type="protein sequence ID" value="GET38540.1"/>
    <property type="molecule type" value="Genomic_DNA"/>
</dbReference>
<name>A0AAV3X9M1_9CYAN</name>
<dbReference type="AlphaFoldDB" id="A0AAV3X9M1"/>
<protein>
    <submittedName>
        <fullName evidence="1">Uncharacterized protein</fullName>
    </submittedName>
</protein>
<dbReference type="Proteomes" id="UP001050975">
    <property type="component" value="Unassembled WGS sequence"/>
</dbReference>
<gene>
    <name evidence="1" type="ORF">MiSe_32980</name>
</gene>
<evidence type="ECO:0000313" key="2">
    <source>
        <dbReference type="Proteomes" id="UP001050975"/>
    </source>
</evidence>
<sequence length="72" mass="7920">MMCNMDCGCIEITDVFNTVIVGARRQKAFSLATKLIDAVPLQLLTDCCENLGIEIRIVDRCYDGALSFSTPC</sequence>
<comment type="caution">
    <text evidence="1">The sequence shown here is derived from an EMBL/GenBank/DDBJ whole genome shotgun (WGS) entry which is preliminary data.</text>
</comment>
<reference evidence="1" key="1">
    <citation type="submission" date="2019-10" db="EMBL/GenBank/DDBJ databases">
        <title>Draft genome sequece of Microseira wollei NIES-4236.</title>
        <authorList>
            <person name="Yamaguchi H."/>
            <person name="Suzuki S."/>
            <person name="Kawachi M."/>
        </authorList>
    </citation>
    <scope>NUCLEOTIDE SEQUENCE</scope>
    <source>
        <strain evidence="1">NIES-4236</strain>
    </source>
</reference>
<accession>A0AAV3X9M1</accession>
<organism evidence="1 2">
    <name type="scientific">Microseira wollei NIES-4236</name>
    <dbReference type="NCBI Taxonomy" id="2530354"/>
    <lineage>
        <taxon>Bacteria</taxon>
        <taxon>Bacillati</taxon>
        <taxon>Cyanobacteriota</taxon>
        <taxon>Cyanophyceae</taxon>
        <taxon>Oscillatoriophycideae</taxon>
        <taxon>Aerosakkonematales</taxon>
        <taxon>Aerosakkonemataceae</taxon>
        <taxon>Microseira</taxon>
    </lineage>
</organism>